<dbReference type="CDD" id="cd09086">
    <property type="entry name" value="ExoIII-like_AP-endo"/>
    <property type="match status" value="1"/>
</dbReference>
<evidence type="ECO:0000256" key="3">
    <source>
        <dbReference type="ARBA" id="ARBA00022723"/>
    </source>
</evidence>
<feature type="site" description="Important for catalytic activity" evidence="8">
    <location>
        <position position="218"/>
    </location>
</feature>
<keyword evidence="7" id="KW-0464">Manganese</keyword>
<dbReference type="InterPro" id="IPR036691">
    <property type="entry name" value="Endo/exonu/phosph_ase_sf"/>
</dbReference>
<dbReference type="EMBL" id="JACXWY010000029">
    <property type="protein sequence ID" value="MBD3849109.1"/>
    <property type="molecule type" value="Genomic_DNA"/>
</dbReference>
<comment type="similarity">
    <text evidence="2">Belongs to the DNA repair enzymes AP/ExoA family.</text>
</comment>
<dbReference type="EC" id="3.1.11.2" evidence="10"/>
<feature type="binding site" evidence="7">
    <location>
        <position position="248"/>
    </location>
    <ligand>
        <name>Mg(2+)</name>
        <dbReference type="ChEBI" id="CHEBI:18420"/>
        <label>1</label>
    </ligand>
</feature>
<proteinExistence type="inferred from homology"/>
<feature type="binding site" evidence="7">
    <location>
        <position position="147"/>
    </location>
    <ligand>
        <name>Mg(2+)</name>
        <dbReference type="ChEBI" id="CHEBI:18420"/>
        <label>1</label>
    </ligand>
</feature>
<keyword evidence="4 10" id="KW-0378">Hydrolase</keyword>
<dbReference type="GO" id="GO:0006281">
    <property type="term" value="P:DNA repair"/>
    <property type="evidence" value="ECO:0007669"/>
    <property type="project" value="InterPro"/>
</dbReference>
<accession>A0A927EG37</accession>
<feature type="site" description="Interaction with DNA substrate" evidence="8">
    <location>
        <position position="248"/>
    </location>
</feature>
<dbReference type="NCBIfam" id="TIGR00195">
    <property type="entry name" value="exoDNase_III"/>
    <property type="match status" value="1"/>
</dbReference>
<dbReference type="Proteomes" id="UP000619295">
    <property type="component" value="Unassembled WGS sequence"/>
</dbReference>
<evidence type="ECO:0000256" key="7">
    <source>
        <dbReference type="PIRSR" id="PIRSR604808-2"/>
    </source>
</evidence>
<evidence type="ECO:0000256" key="2">
    <source>
        <dbReference type="ARBA" id="ARBA00007092"/>
    </source>
</evidence>
<evidence type="ECO:0000256" key="5">
    <source>
        <dbReference type="ARBA" id="ARBA00022842"/>
    </source>
</evidence>
<dbReference type="InterPro" id="IPR005135">
    <property type="entry name" value="Endo/exonuclease/phosphatase"/>
</dbReference>
<feature type="domain" description="Endonuclease/exonuclease/phosphatase" evidence="9">
    <location>
        <begin position="4"/>
        <end position="248"/>
    </location>
</feature>
<feature type="binding site" evidence="7">
    <location>
        <position position="34"/>
    </location>
    <ligand>
        <name>Mg(2+)</name>
        <dbReference type="ChEBI" id="CHEBI:18420"/>
        <label>1</label>
    </ligand>
</feature>
<dbReference type="PROSITE" id="PS51435">
    <property type="entry name" value="AP_NUCLEASE_F1_4"/>
    <property type="match status" value="1"/>
</dbReference>
<dbReference type="GO" id="GO:0004519">
    <property type="term" value="F:endonuclease activity"/>
    <property type="evidence" value="ECO:0007669"/>
    <property type="project" value="InterPro"/>
</dbReference>
<reference evidence="10" key="1">
    <citation type="submission" date="2020-09" db="EMBL/GenBank/DDBJ databases">
        <title>Bosea spartocytisi sp. nov. a root nodule endophyte of Spartocytisus supranubius in the high mountain ecosystem fo the Teide National Park (Canary Islands, Spain).</title>
        <authorList>
            <person name="Pulido-Suarez L."/>
            <person name="Peix A."/>
            <person name="Igual J.M."/>
            <person name="Socas-Perez N."/>
            <person name="Velazquez E."/>
            <person name="Flores-Felix J.D."/>
            <person name="Leon-Barrios M."/>
        </authorList>
    </citation>
    <scope>NUCLEOTIDE SEQUENCE</scope>
    <source>
        <strain evidence="10">SSUT16</strain>
    </source>
</reference>
<dbReference type="PANTHER" id="PTHR43250">
    <property type="entry name" value="EXODEOXYRIBONUCLEASE III"/>
    <property type="match status" value="1"/>
</dbReference>
<comment type="cofactor">
    <cofactor evidence="7">
        <name>Mg(2+)</name>
        <dbReference type="ChEBI" id="CHEBI:18420"/>
    </cofactor>
    <cofactor evidence="7">
        <name>Mn(2+)</name>
        <dbReference type="ChEBI" id="CHEBI:29035"/>
    </cofactor>
    <text evidence="7">Probably binds two magnesium or manganese ions per subunit.</text>
</comment>
<feature type="active site" description="Proton acceptor" evidence="6">
    <location>
        <position position="248"/>
    </location>
</feature>
<organism evidence="10 11">
    <name type="scientific">Bosea spartocytisi</name>
    <dbReference type="NCBI Taxonomy" id="2773451"/>
    <lineage>
        <taxon>Bacteria</taxon>
        <taxon>Pseudomonadati</taxon>
        <taxon>Pseudomonadota</taxon>
        <taxon>Alphaproteobacteria</taxon>
        <taxon>Hyphomicrobiales</taxon>
        <taxon>Boseaceae</taxon>
        <taxon>Bosea</taxon>
    </lineage>
</organism>
<comment type="caution">
    <text evidence="10">The sequence shown here is derived from an EMBL/GenBank/DDBJ whole genome shotgun (WGS) entry which is preliminary data.</text>
</comment>
<dbReference type="PROSITE" id="PS00728">
    <property type="entry name" value="AP_NUCLEASE_F1_3"/>
    <property type="match status" value="1"/>
</dbReference>
<feature type="active site" evidence="6">
    <location>
        <position position="106"/>
    </location>
</feature>
<feature type="binding site" evidence="7">
    <location>
        <position position="247"/>
    </location>
    <ligand>
        <name>Mg(2+)</name>
        <dbReference type="ChEBI" id="CHEBI:18420"/>
        <label>1</label>
    </ligand>
</feature>
<dbReference type="GO" id="GO:0003677">
    <property type="term" value="F:DNA binding"/>
    <property type="evidence" value="ECO:0007669"/>
    <property type="project" value="InterPro"/>
</dbReference>
<dbReference type="Pfam" id="PF03372">
    <property type="entry name" value="Exo_endo_phos"/>
    <property type="match status" value="1"/>
</dbReference>
<dbReference type="NCBIfam" id="TIGR00633">
    <property type="entry name" value="xth"/>
    <property type="match status" value="1"/>
</dbReference>
<dbReference type="InterPro" id="IPR020848">
    <property type="entry name" value="AP_endonuclease_F1_CS"/>
</dbReference>
<feature type="binding site" evidence="7">
    <location>
        <position position="7"/>
    </location>
    <ligand>
        <name>Mg(2+)</name>
        <dbReference type="ChEBI" id="CHEBI:18420"/>
        <label>1</label>
    </ligand>
</feature>
<dbReference type="AlphaFoldDB" id="A0A927EG37"/>
<dbReference type="RefSeq" id="WP_191125861.1">
    <property type="nucleotide sequence ID" value="NZ_JACXWY010000029.1"/>
</dbReference>
<dbReference type="PANTHER" id="PTHR43250:SF1">
    <property type="entry name" value="EXODEOXYRIBONUCLEASE III"/>
    <property type="match status" value="1"/>
</dbReference>
<sequence length="276" mass="31084">MKIATYNVNGINGRLPVLLRWLADAQPDVVCLQELKAPQEKFPEKAIRNLGYDAIWQGQKSWNGVAILSRVGQIHETRRGLPGDPDDSHSRYIEAAVNGILIGGLYLPNGNPKPGPKFDYKLRWFDRLIAHAGELLATGQPVMLAGDFNVMPTDLDVYKPERWLDDALFAPEARAAYFRLLDQGWIDALRTLHPDEVIYTFWDYFRNAFGRNAGLRIDHLLLSPPLAERLVDAQVDVAVRGWEKSSDHAPVWIELADGKKAPGRPKSRRRVTGTLD</sequence>
<dbReference type="Gene3D" id="3.60.10.10">
    <property type="entry name" value="Endonuclease/exonuclease/phosphatase"/>
    <property type="match status" value="1"/>
</dbReference>
<dbReference type="GO" id="GO:0046872">
    <property type="term" value="F:metal ion binding"/>
    <property type="evidence" value="ECO:0007669"/>
    <property type="project" value="UniProtKB-KW"/>
</dbReference>
<evidence type="ECO:0000259" key="9">
    <source>
        <dbReference type="Pfam" id="PF03372"/>
    </source>
</evidence>
<evidence type="ECO:0000313" key="10">
    <source>
        <dbReference type="EMBL" id="MBD3849109.1"/>
    </source>
</evidence>
<feature type="binding site" evidence="7">
    <location>
        <position position="149"/>
    </location>
    <ligand>
        <name>Mg(2+)</name>
        <dbReference type="ChEBI" id="CHEBI:18420"/>
        <label>1</label>
    </ligand>
</feature>
<keyword evidence="5 7" id="KW-0460">Magnesium</keyword>
<gene>
    <name evidence="10" type="primary">xth</name>
    <name evidence="10" type="ORF">IED13_25700</name>
</gene>
<keyword evidence="11" id="KW-1185">Reference proteome</keyword>
<dbReference type="InterPro" id="IPR004808">
    <property type="entry name" value="AP_endonuc_1"/>
</dbReference>
<keyword evidence="3 7" id="KW-0479">Metal-binding</keyword>
<protein>
    <submittedName>
        <fullName evidence="10">Exodeoxyribonuclease III</fullName>
        <ecNumber evidence="10">3.1.11.2</ecNumber>
    </submittedName>
</protein>
<dbReference type="SUPFAM" id="SSF56219">
    <property type="entry name" value="DNase I-like"/>
    <property type="match status" value="1"/>
</dbReference>
<evidence type="ECO:0000256" key="4">
    <source>
        <dbReference type="ARBA" id="ARBA00022801"/>
    </source>
</evidence>
<dbReference type="PROSITE" id="PS00726">
    <property type="entry name" value="AP_NUCLEASE_F1_1"/>
    <property type="match status" value="1"/>
</dbReference>
<dbReference type="InterPro" id="IPR037493">
    <property type="entry name" value="ExoIII-like"/>
</dbReference>
<name>A0A927EG37_9HYPH</name>
<comment type="cofactor">
    <cofactor evidence="1">
        <name>Mn(2+)</name>
        <dbReference type="ChEBI" id="CHEBI:29035"/>
    </cofactor>
</comment>
<evidence type="ECO:0000256" key="6">
    <source>
        <dbReference type="PIRSR" id="PIRSR604808-1"/>
    </source>
</evidence>
<dbReference type="GO" id="GO:0008311">
    <property type="term" value="F:double-stranded DNA 3'-5' DNA exonuclease activity"/>
    <property type="evidence" value="ECO:0007669"/>
    <property type="project" value="UniProtKB-EC"/>
</dbReference>
<dbReference type="InterPro" id="IPR020847">
    <property type="entry name" value="AP_endonuclease_F1_BS"/>
</dbReference>
<evidence type="ECO:0000256" key="8">
    <source>
        <dbReference type="PIRSR" id="PIRSR604808-3"/>
    </source>
</evidence>
<evidence type="ECO:0000256" key="1">
    <source>
        <dbReference type="ARBA" id="ARBA00001936"/>
    </source>
</evidence>
<feature type="site" description="Transition state stabilizer" evidence="8">
    <location>
        <position position="149"/>
    </location>
</feature>
<evidence type="ECO:0000313" key="11">
    <source>
        <dbReference type="Proteomes" id="UP000619295"/>
    </source>
</evidence>
<feature type="active site" description="Proton donor/acceptor" evidence="6">
    <location>
        <position position="147"/>
    </location>
</feature>